<evidence type="ECO:0000313" key="8">
    <source>
        <dbReference type="Proteomes" id="UP000290189"/>
    </source>
</evidence>
<geneLocation type="mitochondrion" evidence="6"/>
<dbReference type="AlphaFoldDB" id="A0A0G4J6X8"/>
<name>A0A0G4J6X8_PLABS</name>
<evidence type="ECO:0000313" key="7">
    <source>
        <dbReference type="Proteomes" id="UP000039324"/>
    </source>
</evidence>
<dbReference type="STRING" id="37360.A0A0G4J6X8"/>
<evidence type="ECO:0000256" key="1">
    <source>
        <dbReference type="ARBA" id="ARBA00009342"/>
    </source>
</evidence>
<keyword evidence="2" id="KW-0808">Transferase</keyword>
<protein>
    <recommendedName>
        <fullName evidence="4">N-acetyltransferase domain-containing protein</fullName>
    </recommendedName>
</protein>
<dbReference type="PANTHER" id="PTHR13256:SF16">
    <property type="entry name" value="ALPHA_BETA-TUBULIN-N-ACETYLTRANSFERASE 9"/>
    <property type="match status" value="1"/>
</dbReference>
<evidence type="ECO:0000259" key="4">
    <source>
        <dbReference type="PROSITE" id="PS51186"/>
    </source>
</evidence>
<keyword evidence="7" id="KW-1185">Reference proteome</keyword>
<dbReference type="Gene3D" id="3.40.630.30">
    <property type="match status" value="1"/>
</dbReference>
<evidence type="ECO:0000256" key="2">
    <source>
        <dbReference type="ARBA" id="ARBA00022679"/>
    </source>
</evidence>
<reference evidence="5 7" key="1">
    <citation type="submission" date="2015-02" db="EMBL/GenBank/DDBJ databases">
        <authorList>
            <person name="Chooi Y.-H."/>
        </authorList>
    </citation>
    <scope>NUCLEOTIDE SEQUENCE [LARGE SCALE GENOMIC DNA]</scope>
    <source>
        <strain evidence="5">E3</strain>
    </source>
</reference>
<comment type="similarity">
    <text evidence="1">Belongs to the acetyltransferase family. GNAT subfamily.</text>
</comment>
<proteinExistence type="inferred from homology"/>
<reference evidence="6 8" key="2">
    <citation type="submission" date="2018-03" db="EMBL/GenBank/DDBJ databases">
        <authorList>
            <person name="Fogelqvist J."/>
        </authorList>
    </citation>
    <scope>NUCLEOTIDE SEQUENCE [LARGE SCALE GENOMIC DNA]</scope>
</reference>
<dbReference type="Proteomes" id="UP000290189">
    <property type="component" value="Unassembled WGS sequence"/>
</dbReference>
<accession>A0A0G4J6X8</accession>
<dbReference type="InterPro" id="IPR000182">
    <property type="entry name" value="GNAT_dom"/>
</dbReference>
<sequence>MRLNENTVLEGQQVVLVPYRVEHVAVYHAWMQDPEIRELTASEPLTLEEEYAMQEEWRNDETKCTFIVMDKTGEPGALVPVGDVNVFTEFHDAGEAEIDVMIAVPSSRRKGLASEAVRLMMHYAHRHLKVTRFIAKIKSRNVPSQNLFTRIGFRVTEPVNCFDEVTFAFDTV</sequence>
<dbReference type="InterPro" id="IPR039135">
    <property type="entry name" value="NAT9-like"/>
</dbReference>
<gene>
    <name evidence="5" type="ORF">PBRA_009269</name>
    <name evidence="6" type="ORF">PLBR_LOCUS8852</name>
</gene>
<dbReference type="Proteomes" id="UP000039324">
    <property type="component" value="Unassembled WGS sequence"/>
</dbReference>
<dbReference type="GO" id="GO:0008080">
    <property type="term" value="F:N-acetyltransferase activity"/>
    <property type="evidence" value="ECO:0007669"/>
    <property type="project" value="InterPro"/>
</dbReference>
<evidence type="ECO:0000313" key="5">
    <source>
        <dbReference type="EMBL" id="CEP03051.1"/>
    </source>
</evidence>
<dbReference type="OMA" id="WHVPRYH"/>
<dbReference type="EMBL" id="OVEO01000018">
    <property type="protein sequence ID" value="SPR01637.1"/>
    <property type="molecule type" value="Genomic_DNA"/>
</dbReference>
<dbReference type="Pfam" id="PF13302">
    <property type="entry name" value="Acetyltransf_3"/>
    <property type="match status" value="1"/>
</dbReference>
<dbReference type="PANTHER" id="PTHR13256">
    <property type="entry name" value="N-ACETYLTRANSFERASE 9"/>
    <property type="match status" value="1"/>
</dbReference>
<organism evidence="5 7">
    <name type="scientific">Plasmodiophora brassicae</name>
    <name type="common">Clubroot disease agent</name>
    <dbReference type="NCBI Taxonomy" id="37360"/>
    <lineage>
        <taxon>Eukaryota</taxon>
        <taxon>Sar</taxon>
        <taxon>Rhizaria</taxon>
        <taxon>Endomyxa</taxon>
        <taxon>Phytomyxea</taxon>
        <taxon>Plasmodiophorida</taxon>
        <taxon>Plasmodiophoridae</taxon>
        <taxon>Plasmodiophora</taxon>
    </lineage>
</organism>
<feature type="domain" description="N-acetyltransferase" evidence="4">
    <location>
        <begin position="14"/>
        <end position="172"/>
    </location>
</feature>
<evidence type="ECO:0000313" key="6">
    <source>
        <dbReference type="EMBL" id="SPR01637.1"/>
    </source>
</evidence>
<dbReference type="PROSITE" id="PS51186">
    <property type="entry name" value="GNAT"/>
    <property type="match status" value="1"/>
</dbReference>
<keyword evidence="6" id="KW-0496">Mitochondrion</keyword>
<dbReference type="SUPFAM" id="SSF55729">
    <property type="entry name" value="Acyl-CoA N-acyltransferases (Nat)"/>
    <property type="match status" value="1"/>
</dbReference>
<dbReference type="InterPro" id="IPR016181">
    <property type="entry name" value="Acyl_CoA_acyltransferase"/>
</dbReference>
<keyword evidence="3" id="KW-0012">Acyltransferase</keyword>
<evidence type="ECO:0000256" key="3">
    <source>
        <dbReference type="ARBA" id="ARBA00023315"/>
    </source>
</evidence>
<dbReference type="EMBL" id="CDSF01000138">
    <property type="protein sequence ID" value="CEP03051.1"/>
    <property type="molecule type" value="Genomic_DNA"/>
</dbReference>
<dbReference type="OrthoDB" id="5043642at2759"/>